<dbReference type="Pfam" id="PF00561">
    <property type="entry name" value="Abhydrolase_1"/>
    <property type="match status" value="1"/>
</dbReference>
<keyword evidence="5" id="KW-0012">Acyltransferase</keyword>
<name>A0A844BT81_9LACT</name>
<dbReference type="Gene3D" id="3.40.50.1820">
    <property type="entry name" value="alpha/beta hydrolase"/>
    <property type="match status" value="1"/>
</dbReference>
<dbReference type="InterPro" id="IPR029058">
    <property type="entry name" value="AB_hydrolase_fold"/>
</dbReference>
<dbReference type="NCBIfam" id="TIGR01836">
    <property type="entry name" value="PHA_synth_III_C"/>
    <property type="match status" value="1"/>
</dbReference>
<dbReference type="UniPathway" id="UPA00917"/>
<proteinExistence type="predicted"/>
<reference evidence="8 9" key="1">
    <citation type="submission" date="2019-11" db="EMBL/GenBank/DDBJ databases">
        <title>Characterisation of Fundicoccus ignavus gen. nov. sp. nov., a novel genus of the family Aerococcaceae isolated from bulk tank milk.</title>
        <authorList>
            <person name="Siebert A."/>
            <person name="Huptas C."/>
            <person name="Wenning M."/>
            <person name="Scherer S."/>
            <person name="Doll E.V."/>
        </authorList>
    </citation>
    <scope>NUCLEOTIDE SEQUENCE [LARGE SCALE GENOMIC DNA]</scope>
    <source>
        <strain evidence="8 9">DSM 109653</strain>
    </source>
</reference>
<evidence type="ECO:0000256" key="5">
    <source>
        <dbReference type="ARBA" id="ARBA00023315"/>
    </source>
</evidence>
<feature type="domain" description="AB hydrolase-1" evidence="7">
    <location>
        <begin position="90"/>
        <end position="334"/>
    </location>
</feature>
<dbReference type="InterPro" id="IPR010125">
    <property type="entry name" value="PHA_synth_III_C"/>
</dbReference>
<evidence type="ECO:0000313" key="8">
    <source>
        <dbReference type="EMBL" id="MRI81143.1"/>
    </source>
</evidence>
<dbReference type="EMBL" id="WJQR01000003">
    <property type="protein sequence ID" value="MRI81143.1"/>
    <property type="molecule type" value="Genomic_DNA"/>
</dbReference>
<comment type="pathway">
    <text evidence="1">Biopolymer metabolism; poly-(R)-3-hydroxybutanoate biosynthesis.</text>
</comment>
<dbReference type="AlphaFoldDB" id="A0A844BT81"/>
<evidence type="ECO:0000256" key="1">
    <source>
        <dbReference type="ARBA" id="ARBA00004683"/>
    </source>
</evidence>
<evidence type="ECO:0000259" key="7">
    <source>
        <dbReference type="Pfam" id="PF00561"/>
    </source>
</evidence>
<keyword evidence="3" id="KW-0808">Transferase</keyword>
<gene>
    <name evidence="8" type="primary">phaC</name>
    <name evidence="8" type="ORF">GIY11_03845</name>
</gene>
<evidence type="ECO:0000256" key="2">
    <source>
        <dbReference type="ARBA" id="ARBA00019065"/>
    </source>
</evidence>
<evidence type="ECO:0000313" key="9">
    <source>
        <dbReference type="Proteomes" id="UP000469870"/>
    </source>
</evidence>
<organism evidence="8 9">
    <name type="scientific">Fundicoccus ignavus</name>
    <dbReference type="NCBI Taxonomy" id="2664442"/>
    <lineage>
        <taxon>Bacteria</taxon>
        <taxon>Bacillati</taxon>
        <taxon>Bacillota</taxon>
        <taxon>Bacilli</taxon>
        <taxon>Lactobacillales</taxon>
        <taxon>Aerococcaceae</taxon>
        <taxon>Fundicoccus</taxon>
    </lineage>
</organism>
<dbReference type="GO" id="GO:0016746">
    <property type="term" value="F:acyltransferase activity"/>
    <property type="evidence" value="ECO:0007669"/>
    <property type="project" value="UniProtKB-KW"/>
</dbReference>
<evidence type="ECO:0000256" key="3">
    <source>
        <dbReference type="ARBA" id="ARBA00022679"/>
    </source>
</evidence>
<keyword evidence="4" id="KW-0583">PHB biosynthesis</keyword>
<accession>A0A844BT81</accession>
<sequence length="356" mass="40636">MFNEYLETMKSNFEDSINAQQKMLEGIEVFANAKIPAKGISEKVEVWSMDKVKLYHFVPKVKKTNSIPTLISYALVNKYYMMDLQEGKSFIGGLLEQGIDLYVLDWGYPTKDDLYLTLEDYILGYIDGAVDYIREETGNDKINLLGVCQGGTFSVIYNALRPEKVKNLITMVVPIDFSTDDKLLFKWGKYLNIDTMVDAYGVLPGDFMNNGFLMLQPISLTTNKYLDLIDDVDDQDKINNFLTMEKWIFDSPGQAGEAIRQFINDLYKENKLIKGTLKIGEEIVDMKRIENPLLNIYAKKDHQVPNNSSEPLPKYVASKDTHNELVDTGHIGLFVSGKSLKITIPLISNWLKERDQ</sequence>
<evidence type="ECO:0000256" key="6">
    <source>
        <dbReference type="ARBA" id="ARBA00033356"/>
    </source>
</evidence>
<comment type="caution">
    <text evidence="8">The sequence shown here is derived from an EMBL/GenBank/DDBJ whole genome shotgun (WGS) entry which is preliminary data.</text>
</comment>
<dbReference type="PANTHER" id="PTHR36837:SF2">
    <property type="entry name" value="POLY(3-HYDROXYALKANOATE) POLYMERASE SUBUNIT PHAC"/>
    <property type="match status" value="1"/>
</dbReference>
<dbReference type="GO" id="GO:0042619">
    <property type="term" value="P:poly-hydroxybutyrate biosynthetic process"/>
    <property type="evidence" value="ECO:0007669"/>
    <property type="project" value="UniProtKB-KW"/>
</dbReference>
<dbReference type="Proteomes" id="UP000469870">
    <property type="component" value="Unassembled WGS sequence"/>
</dbReference>
<protein>
    <recommendedName>
        <fullName evidence="2">Poly(3-hydroxyalkanoate) polymerase subunit PhaC</fullName>
    </recommendedName>
    <alternativeName>
        <fullName evidence="6">PHB synthase subunit PhaC</fullName>
    </alternativeName>
</protein>
<dbReference type="PANTHER" id="PTHR36837">
    <property type="entry name" value="POLY(3-HYDROXYALKANOATE) POLYMERASE SUBUNIT PHAC"/>
    <property type="match status" value="1"/>
</dbReference>
<dbReference type="InterPro" id="IPR000073">
    <property type="entry name" value="AB_hydrolase_1"/>
</dbReference>
<evidence type="ECO:0000256" key="4">
    <source>
        <dbReference type="ARBA" id="ARBA00022752"/>
    </source>
</evidence>
<dbReference type="InterPro" id="IPR051321">
    <property type="entry name" value="PHA/PHB_synthase"/>
</dbReference>
<dbReference type="SUPFAM" id="SSF53474">
    <property type="entry name" value="alpha/beta-Hydrolases"/>
    <property type="match status" value="1"/>
</dbReference>